<feature type="transmembrane region" description="Helical" evidence="7">
    <location>
        <begin position="408"/>
        <end position="426"/>
    </location>
</feature>
<reference evidence="8" key="2">
    <citation type="submission" date="2021-01" db="EMBL/GenBank/DDBJ databases">
        <authorList>
            <person name="Schikora-Tamarit M.A."/>
        </authorList>
    </citation>
    <scope>NUCLEOTIDE SEQUENCE</scope>
    <source>
        <strain evidence="8">CBS6075</strain>
    </source>
</reference>
<evidence type="ECO:0000256" key="1">
    <source>
        <dbReference type="ARBA" id="ARBA00004141"/>
    </source>
</evidence>
<dbReference type="EMBL" id="JAEUBE010000158">
    <property type="protein sequence ID" value="KAH3668655.1"/>
    <property type="molecule type" value="Genomic_DNA"/>
</dbReference>
<dbReference type="AlphaFoldDB" id="A0A9P8PBF4"/>
<evidence type="ECO:0000256" key="3">
    <source>
        <dbReference type="ARBA" id="ARBA00022692"/>
    </source>
</evidence>
<reference evidence="8" key="1">
    <citation type="journal article" date="2021" name="Open Biol.">
        <title>Shared evolutionary footprints suggest mitochondrial oxidative damage underlies multiple complex I losses in fungi.</title>
        <authorList>
            <person name="Schikora-Tamarit M.A."/>
            <person name="Marcet-Houben M."/>
            <person name="Nosek J."/>
            <person name="Gabaldon T."/>
        </authorList>
    </citation>
    <scope>NUCLEOTIDE SEQUENCE</scope>
    <source>
        <strain evidence="8">CBS6075</strain>
    </source>
</reference>
<comment type="similarity">
    <text evidence="2">Belongs to the TAPT1 family.</text>
</comment>
<name>A0A9P8PBF4_9ASCO</name>
<comment type="caution">
    <text evidence="8">The sequence shown here is derived from an EMBL/GenBank/DDBJ whole genome shotgun (WGS) entry which is preliminary data.</text>
</comment>
<comment type="subcellular location">
    <subcellularLocation>
        <location evidence="1">Membrane</location>
        <topology evidence="1">Multi-pass membrane protein</topology>
    </subcellularLocation>
</comment>
<evidence type="ECO:0000256" key="5">
    <source>
        <dbReference type="ARBA" id="ARBA00023136"/>
    </source>
</evidence>
<dbReference type="OrthoDB" id="5376140at2759"/>
<gene>
    <name evidence="8" type="ORF">OGAPHI_002409</name>
</gene>
<feature type="transmembrane region" description="Helical" evidence="7">
    <location>
        <begin position="88"/>
        <end position="109"/>
    </location>
</feature>
<feature type="transmembrane region" description="Helical" evidence="7">
    <location>
        <begin position="215"/>
        <end position="238"/>
    </location>
</feature>
<keyword evidence="5 7" id="KW-0472">Membrane</keyword>
<evidence type="ECO:0000313" key="9">
    <source>
        <dbReference type="Proteomes" id="UP000769157"/>
    </source>
</evidence>
<feature type="region of interest" description="Disordered" evidence="6">
    <location>
        <begin position="1"/>
        <end position="37"/>
    </location>
</feature>
<keyword evidence="9" id="KW-1185">Reference proteome</keyword>
<protein>
    <recommendedName>
        <fullName evidence="10">Endoplasmic reticulum membrane protein 65</fullName>
    </recommendedName>
</protein>
<sequence>MKRRSDSSTPVKPTPSAERRSSAPENQPSSSGDHRPSSFTLWKLLLAELNTSKDDQPSKSQSSDSDDPSVNSELLVNFVKLPVHLEKFMCFGLVYCLIVFLKQITVVPLRSALHSYNLIRSSFTNNKTFKYYSTRTKNDFVSMILIISSLMLLKNLDSSKIYHNIRAGTAVKLYFMVGVLEIADRLLSAVGQDILKVVYFVPIFPTTELKTPMKFLAITAVSVCYLTLHSYVLAYQVMALNVAINSYSNALLTLILSNQFAELKSSVFKRSEREGLFQVSCADLNERFQMLVMLFIISSRNLFQVYTNTTSTGLFDNLKPHSWYSQMTFSTTLNNWIGLLMGPMFTVIGSEVLVDWLKHSYITKFNRIKPTIYGKYVRVFATDYVNSFRSNLTALDEYPEMLLKRTGLPVLTLSIVFIKMCMYPWVKHFLHNETTERLSFLGLLLLLLIFSLITVVRLVLSLGLLRWSNKILRSQQTKQDFVRGDPNVTLTDVKEQRTQLYEAYEKVPPSLEELRLKKGERLDSVVRFDMVDKRIW</sequence>
<evidence type="ECO:0000256" key="2">
    <source>
        <dbReference type="ARBA" id="ARBA00008803"/>
    </source>
</evidence>
<dbReference type="Pfam" id="PF05346">
    <property type="entry name" value="DUF747"/>
    <property type="match status" value="1"/>
</dbReference>
<feature type="transmembrane region" description="Helical" evidence="7">
    <location>
        <begin position="140"/>
        <end position="156"/>
    </location>
</feature>
<dbReference type="PANTHER" id="PTHR13317:SF4">
    <property type="entry name" value="TRANSMEMBRANE ANTERIOR POSTERIOR TRANSFORMATION PROTEIN 1 HOMOLOG"/>
    <property type="match status" value="1"/>
</dbReference>
<evidence type="ECO:0000256" key="7">
    <source>
        <dbReference type="SAM" id="Phobius"/>
    </source>
</evidence>
<accession>A0A9P8PBF4</accession>
<evidence type="ECO:0000256" key="4">
    <source>
        <dbReference type="ARBA" id="ARBA00022989"/>
    </source>
</evidence>
<proteinExistence type="inferred from homology"/>
<dbReference type="InterPro" id="IPR008010">
    <property type="entry name" value="Tatp1"/>
</dbReference>
<feature type="transmembrane region" description="Helical" evidence="7">
    <location>
        <begin position="438"/>
        <end position="465"/>
    </location>
</feature>
<dbReference type="GO" id="GO:0005789">
    <property type="term" value="C:endoplasmic reticulum membrane"/>
    <property type="evidence" value="ECO:0007669"/>
    <property type="project" value="TreeGrafter"/>
</dbReference>
<evidence type="ECO:0000256" key="6">
    <source>
        <dbReference type="SAM" id="MobiDB-lite"/>
    </source>
</evidence>
<keyword evidence="4 7" id="KW-1133">Transmembrane helix</keyword>
<dbReference type="RefSeq" id="XP_046063069.1">
    <property type="nucleotide sequence ID" value="XM_046203277.1"/>
</dbReference>
<dbReference type="GeneID" id="70234376"/>
<dbReference type="PANTHER" id="PTHR13317">
    <property type="entry name" value="TRANSMEMBRANE ANTERIOR POSTERIOR TRANSFORMATION PROTEIN 1 HOMOLOG"/>
    <property type="match status" value="1"/>
</dbReference>
<keyword evidence="3 7" id="KW-0812">Transmembrane</keyword>
<organism evidence="8 9">
    <name type="scientific">Ogataea philodendri</name>
    <dbReference type="NCBI Taxonomy" id="1378263"/>
    <lineage>
        <taxon>Eukaryota</taxon>
        <taxon>Fungi</taxon>
        <taxon>Dikarya</taxon>
        <taxon>Ascomycota</taxon>
        <taxon>Saccharomycotina</taxon>
        <taxon>Pichiomycetes</taxon>
        <taxon>Pichiales</taxon>
        <taxon>Pichiaceae</taxon>
        <taxon>Ogataea</taxon>
    </lineage>
</organism>
<evidence type="ECO:0008006" key="10">
    <source>
        <dbReference type="Google" id="ProtNLM"/>
    </source>
</evidence>
<feature type="transmembrane region" description="Helical" evidence="7">
    <location>
        <begin position="336"/>
        <end position="357"/>
    </location>
</feature>
<dbReference type="Proteomes" id="UP000769157">
    <property type="component" value="Unassembled WGS sequence"/>
</dbReference>
<evidence type="ECO:0000313" key="8">
    <source>
        <dbReference type="EMBL" id="KAH3668655.1"/>
    </source>
</evidence>